<proteinExistence type="predicted"/>
<evidence type="ECO:0000313" key="1">
    <source>
        <dbReference type="EMBL" id="HGU31873.1"/>
    </source>
</evidence>
<protein>
    <submittedName>
        <fullName evidence="1">Uncharacterized protein</fullName>
    </submittedName>
</protein>
<reference evidence="1" key="1">
    <citation type="journal article" date="2020" name="mSystems">
        <title>Genome- and Community-Level Interaction Insights into Carbon Utilization and Element Cycling Functions of Hydrothermarchaeota in Hydrothermal Sediment.</title>
        <authorList>
            <person name="Zhou Z."/>
            <person name="Liu Y."/>
            <person name="Xu W."/>
            <person name="Pan J."/>
            <person name="Luo Z.H."/>
            <person name="Li M."/>
        </authorList>
    </citation>
    <scope>NUCLEOTIDE SEQUENCE [LARGE SCALE GENOMIC DNA]</scope>
    <source>
        <strain evidence="1">SpSt-477</strain>
    </source>
</reference>
<gene>
    <name evidence="1" type="ORF">ENS29_03340</name>
</gene>
<accession>A0A7C4RP66</accession>
<dbReference type="AlphaFoldDB" id="A0A7C4RP66"/>
<dbReference type="EMBL" id="DSUH01000071">
    <property type="protein sequence ID" value="HGU31873.1"/>
    <property type="molecule type" value="Genomic_DNA"/>
</dbReference>
<sequence length="61" mass="6934">MSTPQHCPGFEQFKHLKSFTCKCPQCQEEVEIFSDEFNKTHTCKKCGKEIDFSQCTLSGGV</sequence>
<name>A0A7C4RP66_9BACT</name>
<comment type="caution">
    <text evidence="1">The sequence shown here is derived from an EMBL/GenBank/DDBJ whole genome shotgun (WGS) entry which is preliminary data.</text>
</comment>
<organism evidence="1">
    <name type="scientific">Desulfatirhabdium butyrativorans</name>
    <dbReference type="NCBI Taxonomy" id="340467"/>
    <lineage>
        <taxon>Bacteria</taxon>
        <taxon>Pseudomonadati</taxon>
        <taxon>Thermodesulfobacteriota</taxon>
        <taxon>Desulfobacteria</taxon>
        <taxon>Desulfobacterales</taxon>
        <taxon>Desulfatirhabdiaceae</taxon>
        <taxon>Desulfatirhabdium</taxon>
    </lineage>
</organism>